<protein>
    <submittedName>
        <fullName evidence="1">Uncharacterized protein</fullName>
    </submittedName>
</protein>
<dbReference type="EMBL" id="MU866120">
    <property type="protein sequence ID" value="KAK4179251.1"/>
    <property type="molecule type" value="Genomic_DNA"/>
</dbReference>
<organism evidence="1 2">
    <name type="scientific">Triangularia setosa</name>
    <dbReference type="NCBI Taxonomy" id="2587417"/>
    <lineage>
        <taxon>Eukaryota</taxon>
        <taxon>Fungi</taxon>
        <taxon>Dikarya</taxon>
        <taxon>Ascomycota</taxon>
        <taxon>Pezizomycotina</taxon>
        <taxon>Sordariomycetes</taxon>
        <taxon>Sordariomycetidae</taxon>
        <taxon>Sordariales</taxon>
        <taxon>Podosporaceae</taxon>
        <taxon>Triangularia</taxon>
    </lineage>
</organism>
<reference evidence="1" key="2">
    <citation type="submission" date="2023-05" db="EMBL/GenBank/DDBJ databases">
        <authorList>
            <consortium name="Lawrence Berkeley National Laboratory"/>
            <person name="Steindorff A."/>
            <person name="Hensen N."/>
            <person name="Bonometti L."/>
            <person name="Westerberg I."/>
            <person name="Brannstrom I.O."/>
            <person name="Guillou S."/>
            <person name="Cros-Aarteil S."/>
            <person name="Calhoun S."/>
            <person name="Haridas S."/>
            <person name="Kuo A."/>
            <person name="Mondo S."/>
            <person name="Pangilinan J."/>
            <person name="Riley R."/>
            <person name="Labutti K."/>
            <person name="Andreopoulos B."/>
            <person name="Lipzen A."/>
            <person name="Chen C."/>
            <person name="Yanf M."/>
            <person name="Daum C."/>
            <person name="Ng V."/>
            <person name="Clum A."/>
            <person name="Ohm R."/>
            <person name="Martin F."/>
            <person name="Silar P."/>
            <person name="Natvig D."/>
            <person name="Lalanne C."/>
            <person name="Gautier V."/>
            <person name="Ament-Velasquez S.L."/>
            <person name="Kruys A."/>
            <person name="Hutchinson M.I."/>
            <person name="Powell A.J."/>
            <person name="Barry K."/>
            <person name="Miller A.N."/>
            <person name="Grigoriev I.V."/>
            <person name="Debuchy R."/>
            <person name="Gladieux P."/>
            <person name="Thoren M.H."/>
            <person name="Johannesson H."/>
        </authorList>
    </citation>
    <scope>NUCLEOTIDE SEQUENCE</scope>
    <source>
        <strain evidence="1">CBS 892.96</strain>
    </source>
</reference>
<dbReference type="Proteomes" id="UP001302321">
    <property type="component" value="Unassembled WGS sequence"/>
</dbReference>
<reference evidence="1" key="1">
    <citation type="journal article" date="2023" name="Mol. Phylogenet. Evol.">
        <title>Genome-scale phylogeny and comparative genomics of the fungal order Sordariales.</title>
        <authorList>
            <person name="Hensen N."/>
            <person name="Bonometti L."/>
            <person name="Westerberg I."/>
            <person name="Brannstrom I.O."/>
            <person name="Guillou S."/>
            <person name="Cros-Aarteil S."/>
            <person name="Calhoun S."/>
            <person name="Haridas S."/>
            <person name="Kuo A."/>
            <person name="Mondo S."/>
            <person name="Pangilinan J."/>
            <person name="Riley R."/>
            <person name="LaButti K."/>
            <person name="Andreopoulos B."/>
            <person name="Lipzen A."/>
            <person name="Chen C."/>
            <person name="Yan M."/>
            <person name="Daum C."/>
            <person name="Ng V."/>
            <person name="Clum A."/>
            <person name="Steindorff A."/>
            <person name="Ohm R.A."/>
            <person name="Martin F."/>
            <person name="Silar P."/>
            <person name="Natvig D.O."/>
            <person name="Lalanne C."/>
            <person name="Gautier V."/>
            <person name="Ament-Velasquez S.L."/>
            <person name="Kruys A."/>
            <person name="Hutchinson M.I."/>
            <person name="Powell A.J."/>
            <person name="Barry K."/>
            <person name="Miller A.N."/>
            <person name="Grigoriev I.V."/>
            <person name="Debuchy R."/>
            <person name="Gladieux P."/>
            <person name="Hiltunen Thoren M."/>
            <person name="Johannesson H."/>
        </authorList>
    </citation>
    <scope>NUCLEOTIDE SEQUENCE</scope>
    <source>
        <strain evidence="1">CBS 892.96</strain>
    </source>
</reference>
<accession>A0AAN6WDQ5</accession>
<comment type="caution">
    <text evidence="1">The sequence shown here is derived from an EMBL/GenBank/DDBJ whole genome shotgun (WGS) entry which is preliminary data.</text>
</comment>
<dbReference type="AlphaFoldDB" id="A0AAN6WDQ5"/>
<gene>
    <name evidence="1" type="ORF">QBC36DRAFT_180521</name>
</gene>
<keyword evidence="2" id="KW-1185">Reference proteome</keyword>
<name>A0AAN6WDQ5_9PEZI</name>
<evidence type="ECO:0000313" key="2">
    <source>
        <dbReference type="Proteomes" id="UP001302321"/>
    </source>
</evidence>
<evidence type="ECO:0000313" key="1">
    <source>
        <dbReference type="EMBL" id="KAK4179251.1"/>
    </source>
</evidence>
<sequence length="63" mass="7546">MCLPCWPITKASYERGKKQCNSPQRYHWHWSRSRNMWILRDTVRKRCCCVVGCSQPCLRGGWT</sequence>
<proteinExistence type="predicted"/>